<dbReference type="Proteomes" id="UP001281147">
    <property type="component" value="Unassembled WGS sequence"/>
</dbReference>
<name>A0ACC3NVB4_9PEZI</name>
<accession>A0ACC3NVB4</accession>
<proteinExistence type="predicted"/>
<evidence type="ECO:0000313" key="2">
    <source>
        <dbReference type="Proteomes" id="UP001281147"/>
    </source>
</evidence>
<protein>
    <submittedName>
        <fullName evidence="1">Uncharacterized protein</fullName>
    </submittedName>
</protein>
<keyword evidence="2" id="KW-1185">Reference proteome</keyword>
<evidence type="ECO:0000313" key="1">
    <source>
        <dbReference type="EMBL" id="KAK3723779.1"/>
    </source>
</evidence>
<organism evidence="1 2">
    <name type="scientific">Vermiconidia calcicola</name>
    <dbReference type="NCBI Taxonomy" id="1690605"/>
    <lineage>
        <taxon>Eukaryota</taxon>
        <taxon>Fungi</taxon>
        <taxon>Dikarya</taxon>
        <taxon>Ascomycota</taxon>
        <taxon>Pezizomycotina</taxon>
        <taxon>Dothideomycetes</taxon>
        <taxon>Dothideomycetidae</taxon>
        <taxon>Mycosphaerellales</taxon>
        <taxon>Extremaceae</taxon>
        <taxon>Vermiconidia</taxon>
    </lineage>
</organism>
<gene>
    <name evidence="1" type="ORF">LTR37_001660</name>
</gene>
<comment type="caution">
    <text evidence="1">The sequence shown here is derived from an EMBL/GenBank/DDBJ whole genome shotgun (WGS) entry which is preliminary data.</text>
</comment>
<reference evidence="1" key="1">
    <citation type="submission" date="2023-07" db="EMBL/GenBank/DDBJ databases">
        <title>Black Yeasts Isolated from many extreme environments.</title>
        <authorList>
            <person name="Coleine C."/>
            <person name="Stajich J.E."/>
            <person name="Selbmann L."/>
        </authorList>
    </citation>
    <scope>NUCLEOTIDE SEQUENCE</scope>
    <source>
        <strain evidence="1">CCFEE 5714</strain>
    </source>
</reference>
<sequence length="391" mass="42509">MGIDEPLLPPHYPVSEDQRGAYVLLTAVVMIVLSGLTVVAKLQLTISTFRKLRRDDFALISALLFDLGYTIAICRAVRYGLGSSASGLDSASSQRLSQHYYAANILVWPSMASSKCAVALLVIAIAPPRRWITSMLYAILGLAVAWGVTASFVVAFECGPNHEVLGPTSIDSCIDQYSAQIGIRVVDIVSDIALCVLPAIMMAYVQVSAKKRLLVSLMFGLRVVTPALSAVTLSSLAKYYSHPTRLRPYEAVNSSVWTCLALNTSLLTACLPSIRRVLADWASGISNRNISQAFELQEASSRTRANALSGAPQSSSQSHIRSNNRSRFGRDADDSKYQSYVRAKEDPNGADSDDAESKRGLTEGIVQTIDISVEFEDDSKLPRSSSSYRRK</sequence>
<dbReference type="EMBL" id="JAUTXU010000008">
    <property type="protein sequence ID" value="KAK3723779.1"/>
    <property type="molecule type" value="Genomic_DNA"/>
</dbReference>